<sequence length="77" mass="8667">MIVSLSTLAQSTHPFLLYPVNEVLLVWVISVMHNEGLEPTCGLGLDLKRVPDVFFFSHHSNIFSTSGHHIFKPFSVM</sequence>
<protein>
    <submittedName>
        <fullName evidence="1">Uncharacterized protein</fullName>
    </submittedName>
</protein>
<name>A0A5B7EW68_PORTR</name>
<evidence type="ECO:0000313" key="1">
    <source>
        <dbReference type="EMBL" id="MPC37123.1"/>
    </source>
</evidence>
<keyword evidence="2" id="KW-1185">Reference proteome</keyword>
<reference evidence="1 2" key="1">
    <citation type="submission" date="2019-05" db="EMBL/GenBank/DDBJ databases">
        <title>Another draft genome of Portunus trituberculatus and its Hox gene families provides insights of decapod evolution.</title>
        <authorList>
            <person name="Jeong J.-H."/>
            <person name="Song I."/>
            <person name="Kim S."/>
            <person name="Choi T."/>
            <person name="Kim D."/>
            <person name="Ryu S."/>
            <person name="Kim W."/>
        </authorList>
    </citation>
    <scope>NUCLEOTIDE SEQUENCE [LARGE SCALE GENOMIC DNA]</scope>
    <source>
        <tissue evidence="1">Muscle</tissue>
    </source>
</reference>
<evidence type="ECO:0000313" key="2">
    <source>
        <dbReference type="Proteomes" id="UP000324222"/>
    </source>
</evidence>
<organism evidence="1 2">
    <name type="scientific">Portunus trituberculatus</name>
    <name type="common">Swimming crab</name>
    <name type="synonym">Neptunus trituberculatus</name>
    <dbReference type="NCBI Taxonomy" id="210409"/>
    <lineage>
        <taxon>Eukaryota</taxon>
        <taxon>Metazoa</taxon>
        <taxon>Ecdysozoa</taxon>
        <taxon>Arthropoda</taxon>
        <taxon>Crustacea</taxon>
        <taxon>Multicrustacea</taxon>
        <taxon>Malacostraca</taxon>
        <taxon>Eumalacostraca</taxon>
        <taxon>Eucarida</taxon>
        <taxon>Decapoda</taxon>
        <taxon>Pleocyemata</taxon>
        <taxon>Brachyura</taxon>
        <taxon>Eubrachyura</taxon>
        <taxon>Portunoidea</taxon>
        <taxon>Portunidae</taxon>
        <taxon>Portuninae</taxon>
        <taxon>Portunus</taxon>
    </lineage>
</organism>
<dbReference type="EMBL" id="VSRR010003694">
    <property type="protein sequence ID" value="MPC37123.1"/>
    <property type="molecule type" value="Genomic_DNA"/>
</dbReference>
<comment type="caution">
    <text evidence="1">The sequence shown here is derived from an EMBL/GenBank/DDBJ whole genome shotgun (WGS) entry which is preliminary data.</text>
</comment>
<gene>
    <name evidence="1" type="ORF">E2C01_030598</name>
</gene>
<dbReference type="AlphaFoldDB" id="A0A5B7EW68"/>
<proteinExistence type="predicted"/>
<accession>A0A5B7EW68</accession>
<dbReference type="Proteomes" id="UP000324222">
    <property type="component" value="Unassembled WGS sequence"/>
</dbReference>